<evidence type="ECO:0000256" key="1">
    <source>
        <dbReference type="SAM" id="Phobius"/>
    </source>
</evidence>
<dbReference type="AlphaFoldDB" id="A0A2H0DXL9"/>
<dbReference type="EMBL" id="PCTT01000040">
    <property type="protein sequence ID" value="PIP86922.1"/>
    <property type="molecule type" value="Genomic_DNA"/>
</dbReference>
<comment type="caution">
    <text evidence="2">The sequence shown here is derived from an EMBL/GenBank/DDBJ whole genome shotgun (WGS) entry which is preliminary data.</text>
</comment>
<keyword evidence="1" id="KW-0472">Membrane</keyword>
<dbReference type="InterPro" id="IPR035451">
    <property type="entry name" value="Ada-like_dom_sf"/>
</dbReference>
<dbReference type="Gene3D" id="3.40.10.10">
    <property type="entry name" value="DNA Methylphosphotriester Repair Domain"/>
    <property type="match status" value="1"/>
</dbReference>
<reference evidence="2 3" key="1">
    <citation type="submission" date="2017-09" db="EMBL/GenBank/DDBJ databases">
        <title>Depth-based differentiation of microbial function through sediment-hosted aquifers and enrichment of novel symbionts in the deep terrestrial subsurface.</title>
        <authorList>
            <person name="Probst A.J."/>
            <person name="Ladd B."/>
            <person name="Jarett J.K."/>
            <person name="Geller-Mcgrath D.E."/>
            <person name="Sieber C.M."/>
            <person name="Emerson J.B."/>
            <person name="Anantharaman K."/>
            <person name="Thomas B.C."/>
            <person name="Malmstrom R."/>
            <person name="Stieglmeier M."/>
            <person name="Klingl A."/>
            <person name="Woyke T."/>
            <person name="Ryan C.M."/>
            <person name="Banfield J.F."/>
        </authorList>
    </citation>
    <scope>NUCLEOTIDE SEQUENCE [LARGE SCALE GENOMIC DNA]</scope>
    <source>
        <strain evidence="2">CG22_combo_CG10-13_8_21_14_all_36_13</strain>
    </source>
</reference>
<sequence>MSILPRLEVCGKYVRQKGLISLSNDFLLVLVLILVATASFGLGRFSYKDDAKRELMVGNIDLNSVSASAYSATQKSDSIGAEQLPQGDGSVVGSKNGTKYHYPWCPGAKQISEANMVYFTSTEKARDAGYTPAGNCKGLE</sequence>
<dbReference type="Proteomes" id="UP000231143">
    <property type="component" value="Unassembled WGS sequence"/>
</dbReference>
<feature type="transmembrane region" description="Helical" evidence="1">
    <location>
        <begin position="26"/>
        <end position="47"/>
    </location>
</feature>
<accession>A0A2H0DXL9</accession>
<keyword evidence="1" id="KW-0812">Transmembrane</keyword>
<evidence type="ECO:0000313" key="3">
    <source>
        <dbReference type="Proteomes" id="UP000231143"/>
    </source>
</evidence>
<name>A0A2H0DXL9_9BACT</name>
<organism evidence="2 3">
    <name type="scientific">Candidatus Campbellbacteria bacterium CG22_combo_CG10-13_8_21_14_all_36_13</name>
    <dbReference type="NCBI Taxonomy" id="1974529"/>
    <lineage>
        <taxon>Bacteria</taxon>
        <taxon>Candidatus Campbelliibacteriota</taxon>
    </lineage>
</organism>
<keyword evidence="1" id="KW-1133">Transmembrane helix</keyword>
<evidence type="ECO:0000313" key="2">
    <source>
        <dbReference type="EMBL" id="PIP86922.1"/>
    </source>
</evidence>
<dbReference type="SUPFAM" id="SSF57884">
    <property type="entry name" value="Ada DNA repair protein, N-terminal domain (N-Ada 10)"/>
    <property type="match status" value="1"/>
</dbReference>
<proteinExistence type="predicted"/>
<gene>
    <name evidence="2" type="ORF">COW81_03060</name>
</gene>
<protein>
    <recommendedName>
        <fullName evidence="4">Ada DNA repair metal-binding domain-containing protein</fullName>
    </recommendedName>
</protein>
<evidence type="ECO:0008006" key="4">
    <source>
        <dbReference type="Google" id="ProtNLM"/>
    </source>
</evidence>